<evidence type="ECO:0000313" key="3">
    <source>
        <dbReference type="EMBL" id="BBM86191.1"/>
    </source>
</evidence>
<dbReference type="PROSITE" id="PS51257">
    <property type="entry name" value="PROKAR_LIPOPROTEIN"/>
    <property type="match status" value="1"/>
</dbReference>
<feature type="domain" description="Peptidase C14 caspase" evidence="2">
    <location>
        <begin position="654"/>
        <end position="878"/>
    </location>
</feature>
<dbReference type="SUPFAM" id="SSF50978">
    <property type="entry name" value="WD40 repeat-like"/>
    <property type="match status" value="1"/>
</dbReference>
<evidence type="ECO:0000256" key="1">
    <source>
        <dbReference type="PROSITE-ProRule" id="PRU00221"/>
    </source>
</evidence>
<dbReference type="InterPro" id="IPR029030">
    <property type="entry name" value="Caspase-like_dom_sf"/>
</dbReference>
<dbReference type="Gene3D" id="2.130.10.10">
    <property type="entry name" value="YVTN repeat-like/Quinoprotein amine dehydrogenase"/>
    <property type="match status" value="2"/>
</dbReference>
<proteinExistence type="predicted"/>
<dbReference type="PANTHER" id="PTHR19879:SF9">
    <property type="entry name" value="TRANSCRIPTION INITIATION FACTOR TFIID SUBUNIT 5"/>
    <property type="match status" value="1"/>
</dbReference>
<dbReference type="SUPFAM" id="SSF52129">
    <property type="entry name" value="Caspase-like"/>
    <property type="match status" value="1"/>
</dbReference>
<dbReference type="Pfam" id="PF00656">
    <property type="entry name" value="Peptidase_C14"/>
    <property type="match status" value="1"/>
</dbReference>
<dbReference type="RefSeq" id="WP_151970259.1">
    <property type="nucleotide sequence ID" value="NZ_AP019860.1"/>
</dbReference>
<organism evidence="3 4">
    <name type="scientific">Uabimicrobium amorphum</name>
    <dbReference type="NCBI Taxonomy" id="2596890"/>
    <lineage>
        <taxon>Bacteria</taxon>
        <taxon>Pseudomonadati</taxon>
        <taxon>Planctomycetota</taxon>
        <taxon>Candidatus Uabimicrobiia</taxon>
        <taxon>Candidatus Uabimicrobiales</taxon>
        <taxon>Candidatus Uabimicrobiaceae</taxon>
        <taxon>Candidatus Uabimicrobium</taxon>
    </lineage>
</organism>
<dbReference type="GO" id="GO:0006508">
    <property type="term" value="P:proteolysis"/>
    <property type="evidence" value="ECO:0007669"/>
    <property type="project" value="InterPro"/>
</dbReference>
<evidence type="ECO:0000313" key="4">
    <source>
        <dbReference type="Proteomes" id="UP000326354"/>
    </source>
</evidence>
<dbReference type="Gene3D" id="3.40.50.1460">
    <property type="match status" value="1"/>
</dbReference>
<dbReference type="InterPro" id="IPR011044">
    <property type="entry name" value="Quino_amine_DH_bsu"/>
</dbReference>
<keyword evidence="4" id="KW-1185">Reference proteome</keyword>
<dbReference type="PROSITE" id="PS50082">
    <property type="entry name" value="WD_REPEATS_2"/>
    <property type="match status" value="1"/>
</dbReference>
<dbReference type="KEGG" id="uam:UABAM_04577"/>
<protein>
    <submittedName>
        <fullName evidence="3">Peptidase C14</fullName>
    </submittedName>
</protein>
<dbReference type="Pfam" id="PF00400">
    <property type="entry name" value="WD40"/>
    <property type="match status" value="1"/>
</dbReference>
<dbReference type="InterPro" id="IPR011600">
    <property type="entry name" value="Pept_C14_caspase"/>
</dbReference>
<dbReference type="GO" id="GO:0004197">
    <property type="term" value="F:cysteine-type endopeptidase activity"/>
    <property type="evidence" value="ECO:0007669"/>
    <property type="project" value="InterPro"/>
</dbReference>
<dbReference type="InterPro" id="IPR015943">
    <property type="entry name" value="WD40/YVTN_repeat-like_dom_sf"/>
</dbReference>
<reference evidence="3 4" key="1">
    <citation type="submission" date="2019-08" db="EMBL/GenBank/DDBJ databases">
        <title>Complete genome sequence of Candidatus Uab amorphum.</title>
        <authorList>
            <person name="Shiratori T."/>
            <person name="Suzuki S."/>
            <person name="Kakizawa Y."/>
            <person name="Ishida K."/>
        </authorList>
    </citation>
    <scope>NUCLEOTIDE SEQUENCE [LARGE SCALE GENOMIC DNA]</scope>
    <source>
        <strain evidence="3 4">SRT547</strain>
    </source>
</reference>
<dbReference type="AlphaFoldDB" id="A0A5S9F5D5"/>
<dbReference type="PANTHER" id="PTHR19879">
    <property type="entry name" value="TRANSCRIPTION INITIATION FACTOR TFIID"/>
    <property type="match status" value="1"/>
</dbReference>
<dbReference type="EMBL" id="AP019860">
    <property type="protein sequence ID" value="BBM86191.1"/>
    <property type="molecule type" value="Genomic_DNA"/>
</dbReference>
<keyword evidence="1" id="KW-0853">WD repeat</keyword>
<gene>
    <name evidence="3" type="ORF">UABAM_04577</name>
</gene>
<accession>A0A5S9F5D5</accession>
<name>A0A5S9F5D5_UABAM</name>
<dbReference type="SMART" id="SM00320">
    <property type="entry name" value="WD40"/>
    <property type="match status" value="5"/>
</dbReference>
<evidence type="ECO:0000259" key="2">
    <source>
        <dbReference type="Pfam" id="PF00656"/>
    </source>
</evidence>
<dbReference type="SUPFAM" id="SSF50969">
    <property type="entry name" value="YVTN repeat-like/Quinoprotein amine dehydrogenase"/>
    <property type="match status" value="1"/>
</dbReference>
<dbReference type="InterPro" id="IPR001680">
    <property type="entry name" value="WD40_rpt"/>
</dbReference>
<dbReference type="InterPro" id="IPR036322">
    <property type="entry name" value="WD40_repeat_dom_sf"/>
</dbReference>
<dbReference type="PROSITE" id="PS50294">
    <property type="entry name" value="WD_REPEATS_REGION"/>
    <property type="match status" value="1"/>
</dbReference>
<dbReference type="Proteomes" id="UP000326354">
    <property type="component" value="Chromosome"/>
</dbReference>
<dbReference type="OrthoDB" id="235631at2"/>
<sequence length="892" mass="99987">MIRIIIFVTLFITSCQHQFYSRDDLSVERKLPQSKEAIFPKTQLQIEAEMHNAPIRKILADDNGRYLVTASLDKTTRIWFVDSGSLHVTLRTPINQGREGKIYAASISPDGDFVAIGGWTGLDQDHRATIYVFEVQTGKLVKSITGLPNVIMDLEFSKNGAFLVAALGGKHGIRVYQTNNYSLFAKDIHYDGAVSKIRFNNRNQLATASRDGHIRTYNNLFLLTAKQAITGQPHSLDFSPDGLRLAIGFLDIPEVAILSTANLKKELTLSTQDTKGFPHSVCWAIDNSLYAGGSLHKTQNRKFLRRWYNAAPDTFQDILLGEYDVSSLFSLVDGSIAFATVDPTFGILYQNNLLLYKSAPVIDNRKYGQYLKVSPDGLTVQFRYGQKEREQAYFSLIPLAKGLNGFSQKIPRDHNGNTIPFFAAITESPKIKFERNQHSFRLNGKDVRFSDAEIIRCVAFDNANKKVVVGSDLYLRCFNTQAQLVWQAAVSEACHVNITRNGKFVIATMADGCIRWYSLENGDVKLTFFQHKDLKRWVVWNPRGAFASSANGESLLVQHKNREDSKLPNILSVSSEFRRPKTVAQSLGVTSPTLPPTALKNIQEQQVVDPFGNIFFEDNTDADEQSSRSLQAELTSAEKKQKLEKERPDLYILSIGISLYKNPRWQLQFAAKDAKDFIDNLQNQKQQVYRSVRVKTIVDSDATRANILDGLEWIKRQSTAKDMVMIFLSGHGENDNHGGYYFLPYNFLPDSLPLTAISFAQLQRAIASFVAKTVFFVDTCRSGGILSGKRIDIDSQIQKLSSSKSKDLVIFASSAGQQLSLENQEWGNGAFTKALLEGLAGKSDLMNTGEVTVSSLYLYISNRVKELTDRRQTPTLAIPNNSPDFVITKLKD</sequence>
<feature type="repeat" description="WD" evidence="1">
    <location>
        <begin position="48"/>
        <end position="89"/>
    </location>
</feature>